<dbReference type="AlphaFoldDB" id="A0A3E2H214"/>
<accession>A0A3E2H214</accession>
<keyword evidence="2" id="KW-1185">Reference proteome</keyword>
<feature type="non-terminal residue" evidence="1">
    <location>
        <position position="1"/>
    </location>
</feature>
<evidence type="ECO:0000313" key="2">
    <source>
        <dbReference type="Proteomes" id="UP000258309"/>
    </source>
</evidence>
<sequence length="422" mass="47263">MEHEALLQESERYPDSNISYNEGPSFEFVTISGPSEIKAAETSKRIRIHAMKNYVRKQHQQAVIGDEKVSIDQTHTSPSLYKGKFKLDSWTHKAKTKSLLQQKVKALASEQMIDTTNTPAPIIQDQEILRPRKLRQPSSPPVVISTSKVDPFDSLVISLQPRSEQLLVRYHTAYRTNSIAVNPEGDFFYHASADSAMLHAILYLVALHRDVEYGIQDSVECLYHGGETFRIINERLADSPGGSDDATIAAVSMLANRENLSGKYDVAKMHILGLMRLVNIRGGINSLKGLIQRMVAWSDLCFATIWGIQPLLPFATDLSDISTYVVKDSDLFDPQMLFGIVSSINDIIYCLRNLSATLEFSNLPRLDRIAVSNLIYTTEYRLLLLNKDDTRNIAFVTDISSSLKEAQKGIGLPKQGLVDGRF</sequence>
<dbReference type="STRING" id="5539.A0A3E2H214"/>
<dbReference type="Pfam" id="PF11951">
    <property type="entry name" value="Fungal_trans_2"/>
    <property type="match status" value="1"/>
</dbReference>
<dbReference type="Proteomes" id="UP000258309">
    <property type="component" value="Unassembled WGS sequence"/>
</dbReference>
<organism evidence="1 2">
    <name type="scientific">Scytalidium lignicola</name>
    <name type="common">Hyphomycete</name>
    <dbReference type="NCBI Taxonomy" id="5539"/>
    <lineage>
        <taxon>Eukaryota</taxon>
        <taxon>Fungi</taxon>
        <taxon>Dikarya</taxon>
        <taxon>Ascomycota</taxon>
        <taxon>Pezizomycotina</taxon>
        <taxon>Leotiomycetes</taxon>
        <taxon>Leotiomycetes incertae sedis</taxon>
        <taxon>Scytalidium</taxon>
    </lineage>
</organism>
<dbReference type="EMBL" id="NCSJ02000206">
    <property type="protein sequence ID" value="RFU27439.1"/>
    <property type="molecule type" value="Genomic_DNA"/>
</dbReference>
<reference evidence="1 2" key="1">
    <citation type="submission" date="2018-05" db="EMBL/GenBank/DDBJ databases">
        <title>Draft genome sequence of Scytalidium lignicola DSM 105466, a ubiquitous saprotrophic fungus.</title>
        <authorList>
            <person name="Buettner E."/>
            <person name="Gebauer A.M."/>
            <person name="Hofrichter M."/>
            <person name="Liers C."/>
            <person name="Kellner H."/>
        </authorList>
    </citation>
    <scope>NUCLEOTIDE SEQUENCE [LARGE SCALE GENOMIC DNA]</scope>
    <source>
        <strain evidence="1 2">DSM 105466</strain>
    </source>
</reference>
<comment type="caution">
    <text evidence="1">The sequence shown here is derived from an EMBL/GenBank/DDBJ whole genome shotgun (WGS) entry which is preliminary data.</text>
</comment>
<proteinExistence type="predicted"/>
<dbReference type="OrthoDB" id="4158087at2759"/>
<dbReference type="PANTHER" id="PTHR37540:SF5">
    <property type="entry name" value="TRANSCRIPTION FACTOR DOMAIN-CONTAINING PROTEIN"/>
    <property type="match status" value="1"/>
</dbReference>
<dbReference type="OMA" id="ELAMFHA"/>
<name>A0A3E2H214_SCYLI</name>
<feature type="non-terminal residue" evidence="1">
    <location>
        <position position="422"/>
    </location>
</feature>
<evidence type="ECO:0000313" key="1">
    <source>
        <dbReference type="EMBL" id="RFU27439.1"/>
    </source>
</evidence>
<gene>
    <name evidence="1" type="ORF">B7463_g8899</name>
</gene>
<dbReference type="PANTHER" id="PTHR37540">
    <property type="entry name" value="TRANSCRIPTION FACTOR (ACR-2), PUTATIVE-RELATED-RELATED"/>
    <property type="match status" value="1"/>
</dbReference>
<protein>
    <submittedName>
        <fullName evidence="1">Uncharacterized protein</fullName>
    </submittedName>
</protein>
<dbReference type="InterPro" id="IPR021858">
    <property type="entry name" value="Fun_TF"/>
</dbReference>